<feature type="signal peptide" evidence="1">
    <location>
        <begin position="1"/>
        <end position="16"/>
    </location>
</feature>
<keyword evidence="1" id="KW-0732">Signal</keyword>
<sequence>MTCLCWLLMWFEAILGLRENLDKSELISVGRVENVEELAEELGCKVGRLSSTHLGMLLGAPFKSAIAWDGIEKRLRKRLGMWKRQYISKRGGEFHLDS</sequence>
<evidence type="ECO:0000313" key="2">
    <source>
        <dbReference type="EMBL" id="KAJ9684928.1"/>
    </source>
</evidence>
<evidence type="ECO:0000256" key="1">
    <source>
        <dbReference type="SAM" id="SignalP"/>
    </source>
</evidence>
<evidence type="ECO:0000313" key="3">
    <source>
        <dbReference type="Proteomes" id="UP001168098"/>
    </source>
</evidence>
<organism evidence="2 3">
    <name type="scientific">Vitis rotundifolia</name>
    <name type="common">Muscadine grape</name>
    <dbReference type="NCBI Taxonomy" id="103349"/>
    <lineage>
        <taxon>Eukaryota</taxon>
        <taxon>Viridiplantae</taxon>
        <taxon>Streptophyta</taxon>
        <taxon>Embryophyta</taxon>
        <taxon>Tracheophyta</taxon>
        <taxon>Spermatophyta</taxon>
        <taxon>Magnoliopsida</taxon>
        <taxon>eudicotyledons</taxon>
        <taxon>Gunneridae</taxon>
        <taxon>Pentapetalae</taxon>
        <taxon>rosids</taxon>
        <taxon>Vitales</taxon>
        <taxon>Vitaceae</taxon>
        <taxon>Viteae</taxon>
        <taxon>Vitis</taxon>
    </lineage>
</organism>
<keyword evidence="3" id="KW-1185">Reference proteome</keyword>
<accession>A0AA38ZAD6</accession>
<dbReference type="EMBL" id="JARBHA010000013">
    <property type="protein sequence ID" value="KAJ9684928.1"/>
    <property type="molecule type" value="Genomic_DNA"/>
</dbReference>
<protein>
    <submittedName>
        <fullName evidence="2">Uncharacterized protein</fullName>
    </submittedName>
</protein>
<comment type="caution">
    <text evidence="2">The sequence shown here is derived from an EMBL/GenBank/DDBJ whole genome shotgun (WGS) entry which is preliminary data.</text>
</comment>
<proteinExistence type="predicted"/>
<dbReference type="Proteomes" id="UP001168098">
    <property type="component" value="Unassembled WGS sequence"/>
</dbReference>
<reference evidence="2 3" key="1">
    <citation type="journal article" date="2023" name="BMC Biotechnol.">
        <title>Vitis rotundifolia cv Carlos genome sequencing.</title>
        <authorList>
            <person name="Huff M."/>
            <person name="Hulse-Kemp A."/>
            <person name="Scheffler B."/>
            <person name="Youngblood R."/>
            <person name="Simpson S."/>
            <person name="Babiker E."/>
            <person name="Staton M."/>
        </authorList>
    </citation>
    <scope>NUCLEOTIDE SEQUENCE [LARGE SCALE GENOMIC DNA]</scope>
    <source>
        <tissue evidence="2">Leaf</tissue>
    </source>
</reference>
<gene>
    <name evidence="2" type="ORF">PVL29_017088</name>
</gene>
<name>A0AA38ZAD6_VITRO</name>
<feature type="chain" id="PRO_5041416746" evidence="1">
    <location>
        <begin position="17"/>
        <end position="98"/>
    </location>
</feature>
<dbReference type="AlphaFoldDB" id="A0AA38ZAD6"/>